<sequence length="396" mass="45820">MCLVQDRQKLILLLQKAYFGQLSEEEAGLLAEWRSRSSEHEALYRRIMSGESLAELLEWQNHFDPEQANRSILHRVEKRRSIRMRKIGLRVAAIVLLLLGIGTIWIINRQGDYRRQQELAFTLIHPGTPQAILTLADGRQVVLDKKPVTLKLNEKQFLTGDSAILNYAVNLPNGLENNEQQTLMHKVEVPVGGEYRLVLADGTKVWINAESSLQYPVEFTAEQRTVILQGEAYFEVVSDTLKPFTVKTPAGLEVKVTGTHFNVEAYADRRTWKTTLVEGGVEVRLGKYQTYLRPNEQFSFDQETNQGSLKKVNVREVIAWKNGWFVFDNTPLEEIMETIRRWYNIEVEYRDAETKQLCFTGDLSKYDSFESVIRMFEDTQKVKLKVRANRLIVERH</sequence>
<dbReference type="RefSeq" id="WP_022161159.1">
    <property type="nucleotide sequence ID" value="NZ_CABJFF010000007.1"/>
</dbReference>
<proteinExistence type="predicted"/>
<dbReference type="Pfam" id="PF16344">
    <property type="entry name" value="FecR_C"/>
    <property type="match status" value="1"/>
</dbReference>
<name>A0A412TT89_9BACT</name>
<keyword evidence="1" id="KW-0812">Transmembrane</keyword>
<evidence type="ECO:0000313" key="4">
    <source>
        <dbReference type="EMBL" id="RGU57008.1"/>
    </source>
</evidence>
<dbReference type="Gene3D" id="2.60.120.1440">
    <property type="match status" value="1"/>
</dbReference>
<feature type="transmembrane region" description="Helical" evidence="1">
    <location>
        <begin position="87"/>
        <end position="107"/>
    </location>
</feature>
<dbReference type="InterPro" id="IPR006860">
    <property type="entry name" value="FecR"/>
</dbReference>
<feature type="domain" description="FecR protein" evidence="2">
    <location>
        <begin position="186"/>
        <end position="282"/>
    </location>
</feature>
<accession>A0A412TT89</accession>
<dbReference type="Proteomes" id="UP000284243">
    <property type="component" value="Unassembled WGS sequence"/>
</dbReference>
<evidence type="ECO:0000259" key="3">
    <source>
        <dbReference type="Pfam" id="PF16344"/>
    </source>
</evidence>
<dbReference type="PANTHER" id="PTHR30273">
    <property type="entry name" value="PERIPLASMIC SIGNAL SENSOR AND SIGMA FACTOR ACTIVATOR FECR-RELATED"/>
    <property type="match status" value="1"/>
</dbReference>
<dbReference type="PANTHER" id="PTHR30273:SF2">
    <property type="entry name" value="PROTEIN FECR"/>
    <property type="match status" value="1"/>
</dbReference>
<dbReference type="AlphaFoldDB" id="A0A412TT89"/>
<dbReference type="FunFam" id="2.60.120.1440:FF:000001">
    <property type="entry name" value="Putative anti-sigma factor"/>
    <property type="match status" value="1"/>
</dbReference>
<dbReference type="GO" id="GO:0016989">
    <property type="term" value="F:sigma factor antagonist activity"/>
    <property type="evidence" value="ECO:0007669"/>
    <property type="project" value="TreeGrafter"/>
</dbReference>
<keyword evidence="1" id="KW-0472">Membrane</keyword>
<gene>
    <name evidence="4" type="ORF">DWW57_07390</name>
</gene>
<evidence type="ECO:0000313" key="5">
    <source>
        <dbReference type="Proteomes" id="UP000284243"/>
    </source>
</evidence>
<keyword evidence="1" id="KW-1133">Transmembrane helix</keyword>
<organism evidence="4 5">
    <name type="scientific">Odoribacter splanchnicus</name>
    <dbReference type="NCBI Taxonomy" id="28118"/>
    <lineage>
        <taxon>Bacteria</taxon>
        <taxon>Pseudomonadati</taxon>
        <taxon>Bacteroidota</taxon>
        <taxon>Bacteroidia</taxon>
        <taxon>Bacteroidales</taxon>
        <taxon>Odoribacteraceae</taxon>
        <taxon>Odoribacter</taxon>
    </lineage>
</organism>
<dbReference type="Pfam" id="PF04773">
    <property type="entry name" value="FecR"/>
    <property type="match status" value="1"/>
</dbReference>
<evidence type="ECO:0000259" key="2">
    <source>
        <dbReference type="Pfam" id="PF04773"/>
    </source>
</evidence>
<comment type="caution">
    <text evidence="4">The sequence shown here is derived from an EMBL/GenBank/DDBJ whole genome shotgun (WGS) entry which is preliminary data.</text>
</comment>
<dbReference type="EMBL" id="QRYC01000007">
    <property type="protein sequence ID" value="RGU57008.1"/>
    <property type="molecule type" value="Genomic_DNA"/>
</dbReference>
<protein>
    <submittedName>
        <fullName evidence="4">DUF4974 domain-containing protein</fullName>
    </submittedName>
</protein>
<reference evidence="4 5" key="1">
    <citation type="submission" date="2018-08" db="EMBL/GenBank/DDBJ databases">
        <title>A genome reference for cultivated species of the human gut microbiota.</title>
        <authorList>
            <person name="Zou Y."/>
            <person name="Xue W."/>
            <person name="Luo G."/>
        </authorList>
    </citation>
    <scope>NUCLEOTIDE SEQUENCE [LARGE SCALE GENOMIC DNA]</scope>
    <source>
        <strain evidence="4 5">AF16-14</strain>
    </source>
</reference>
<dbReference type="Gene3D" id="3.55.50.30">
    <property type="match status" value="1"/>
</dbReference>
<dbReference type="InterPro" id="IPR032508">
    <property type="entry name" value="FecR_C"/>
</dbReference>
<evidence type="ECO:0000256" key="1">
    <source>
        <dbReference type="SAM" id="Phobius"/>
    </source>
</evidence>
<feature type="domain" description="Protein FecR C-terminal" evidence="3">
    <location>
        <begin position="325"/>
        <end position="393"/>
    </location>
</feature>
<dbReference type="InterPro" id="IPR012373">
    <property type="entry name" value="Ferrdict_sens_TM"/>
</dbReference>